<protein>
    <submittedName>
        <fullName evidence="1">Uncharacterized protein</fullName>
    </submittedName>
</protein>
<gene>
    <name evidence="1" type="ORF">S06H3_55700</name>
</gene>
<reference evidence="1" key="1">
    <citation type="journal article" date="2014" name="Front. Microbiol.">
        <title>High frequency of phylogenetically diverse reductive dehalogenase-homologous genes in deep subseafloor sedimentary metagenomes.</title>
        <authorList>
            <person name="Kawai M."/>
            <person name="Futagami T."/>
            <person name="Toyoda A."/>
            <person name="Takaki Y."/>
            <person name="Nishi S."/>
            <person name="Hori S."/>
            <person name="Arai W."/>
            <person name="Tsubouchi T."/>
            <person name="Morono Y."/>
            <person name="Uchiyama I."/>
            <person name="Ito T."/>
            <person name="Fujiyama A."/>
            <person name="Inagaki F."/>
            <person name="Takami H."/>
        </authorList>
    </citation>
    <scope>NUCLEOTIDE SEQUENCE</scope>
    <source>
        <strain evidence="1">Expedition CK06-06</strain>
    </source>
</reference>
<evidence type="ECO:0000313" key="1">
    <source>
        <dbReference type="EMBL" id="GAI58665.1"/>
    </source>
</evidence>
<accession>X1R6A1</accession>
<dbReference type="Gene3D" id="3.40.50.12500">
    <property type="match status" value="1"/>
</dbReference>
<proteinExistence type="predicted"/>
<name>X1R6A1_9ZZZZ</name>
<feature type="non-terminal residue" evidence="1">
    <location>
        <position position="1"/>
    </location>
</feature>
<sequence length="42" mass="4791">DELGIPVITSTQSILWQSLKRFNYMDKVKGCGRIFEMLNNGS</sequence>
<dbReference type="AlphaFoldDB" id="X1R6A1"/>
<dbReference type="InterPro" id="IPR053714">
    <property type="entry name" value="Iso_Racemase_Enz_sf"/>
</dbReference>
<comment type="caution">
    <text evidence="1">The sequence shown here is derived from an EMBL/GenBank/DDBJ whole genome shotgun (WGS) entry which is preliminary data.</text>
</comment>
<organism evidence="1">
    <name type="scientific">marine sediment metagenome</name>
    <dbReference type="NCBI Taxonomy" id="412755"/>
    <lineage>
        <taxon>unclassified sequences</taxon>
        <taxon>metagenomes</taxon>
        <taxon>ecological metagenomes</taxon>
    </lineage>
</organism>
<dbReference type="EMBL" id="BARV01035735">
    <property type="protein sequence ID" value="GAI58665.1"/>
    <property type="molecule type" value="Genomic_DNA"/>
</dbReference>